<evidence type="ECO:0000256" key="6">
    <source>
        <dbReference type="SAM" id="Phobius"/>
    </source>
</evidence>
<feature type="compositionally biased region" description="Basic and acidic residues" evidence="5">
    <location>
        <begin position="8"/>
        <end position="29"/>
    </location>
</feature>
<feature type="transmembrane region" description="Helical" evidence="6">
    <location>
        <begin position="255"/>
        <end position="276"/>
    </location>
</feature>
<dbReference type="InterPro" id="IPR052185">
    <property type="entry name" value="IPC_Synthase-Related"/>
</dbReference>
<dbReference type="EMBL" id="JADPRT010000011">
    <property type="protein sequence ID" value="MBF9071425.1"/>
    <property type="molecule type" value="Genomic_DNA"/>
</dbReference>
<feature type="transmembrane region" description="Helical" evidence="6">
    <location>
        <begin position="206"/>
        <end position="225"/>
    </location>
</feature>
<feature type="transmembrane region" description="Helical" evidence="6">
    <location>
        <begin position="116"/>
        <end position="134"/>
    </location>
</feature>
<comment type="caution">
    <text evidence="8">The sequence shown here is derived from an EMBL/GenBank/DDBJ whole genome shotgun (WGS) entry which is preliminary data.</text>
</comment>
<dbReference type="AlphaFoldDB" id="A0A931B574"/>
<keyword evidence="2 6" id="KW-0812">Transmembrane</keyword>
<protein>
    <submittedName>
        <fullName evidence="8">Phosphatase PAP2 family protein</fullName>
    </submittedName>
</protein>
<dbReference type="Pfam" id="PF14378">
    <property type="entry name" value="PAP2_3"/>
    <property type="match status" value="1"/>
</dbReference>
<feature type="region of interest" description="Disordered" evidence="5">
    <location>
        <begin position="1"/>
        <end position="40"/>
    </location>
</feature>
<feature type="transmembrane region" description="Helical" evidence="6">
    <location>
        <begin position="141"/>
        <end position="162"/>
    </location>
</feature>
<dbReference type="PANTHER" id="PTHR31310:SF7">
    <property type="entry name" value="PA-PHOSPHATASE RELATED-FAMILY PROTEIN DDB_G0268928"/>
    <property type="match status" value="1"/>
</dbReference>
<evidence type="ECO:0000256" key="2">
    <source>
        <dbReference type="ARBA" id="ARBA00022692"/>
    </source>
</evidence>
<sequence length="314" mass="34643">MTGTTVGDHPDPSDTDSPVRDSTMRDRSDAGPAHSPGPGRFARLRRWNPRQWGLELVLLVYAAYDGSRLLVHGKETEARAHGELLLRAERHLHAEPEHALNHLFAHHAWLGVPADFVYASLHYVVTPLVLIWLYRSRRAHYAFARTWLCLATALGLVGYVLFPTAPPRLLADPDGFLDIMAQHSSIGWWGGSGSAPKGLADMTNDFAAMPSLHFGWALWCGLLVFKHARRRWVRIVGLLYPLLIAVVVMGTANHYLLDCVAGGAVVLVGWALTGPLTRLAHRLRRRGGRGRAAVPAVPDYPEAARVVAQRTPVE</sequence>
<gene>
    <name evidence="8" type="ORF">I2501_25720</name>
</gene>
<name>A0A931B574_9ACTN</name>
<keyword evidence="9" id="KW-1185">Reference proteome</keyword>
<dbReference type="GO" id="GO:0016020">
    <property type="term" value="C:membrane"/>
    <property type="evidence" value="ECO:0007669"/>
    <property type="project" value="UniProtKB-SubCell"/>
</dbReference>
<dbReference type="RefSeq" id="WP_196196566.1">
    <property type="nucleotide sequence ID" value="NZ_JADPRT010000011.1"/>
</dbReference>
<evidence type="ECO:0000313" key="8">
    <source>
        <dbReference type="EMBL" id="MBF9071425.1"/>
    </source>
</evidence>
<evidence type="ECO:0000256" key="4">
    <source>
        <dbReference type="ARBA" id="ARBA00023136"/>
    </source>
</evidence>
<evidence type="ECO:0000256" key="5">
    <source>
        <dbReference type="SAM" id="MobiDB-lite"/>
    </source>
</evidence>
<evidence type="ECO:0000313" key="9">
    <source>
        <dbReference type="Proteomes" id="UP000657385"/>
    </source>
</evidence>
<feature type="domain" description="Inositolphosphotransferase Aur1/Ipt1" evidence="7">
    <location>
        <begin position="85"/>
        <end position="272"/>
    </location>
</feature>
<keyword evidence="3 6" id="KW-1133">Transmembrane helix</keyword>
<proteinExistence type="predicted"/>
<accession>A0A931B574</accession>
<evidence type="ECO:0000259" key="7">
    <source>
        <dbReference type="Pfam" id="PF14378"/>
    </source>
</evidence>
<dbReference type="CDD" id="cd03386">
    <property type="entry name" value="PAP2_Aur1_like"/>
    <property type="match status" value="1"/>
</dbReference>
<dbReference type="Proteomes" id="UP000657385">
    <property type="component" value="Unassembled WGS sequence"/>
</dbReference>
<evidence type="ECO:0000256" key="3">
    <source>
        <dbReference type="ARBA" id="ARBA00022989"/>
    </source>
</evidence>
<keyword evidence="4 6" id="KW-0472">Membrane</keyword>
<feature type="transmembrane region" description="Helical" evidence="6">
    <location>
        <begin position="232"/>
        <end position="249"/>
    </location>
</feature>
<reference evidence="8" key="1">
    <citation type="submission" date="2020-11" db="EMBL/GenBank/DDBJ databases">
        <title>Isolation and identification of active actinomycetes.</title>
        <authorList>
            <person name="Yu B."/>
        </authorList>
    </citation>
    <scope>NUCLEOTIDE SEQUENCE</scope>
    <source>
        <strain evidence="8">NEAU-YB345</strain>
    </source>
</reference>
<evidence type="ECO:0000256" key="1">
    <source>
        <dbReference type="ARBA" id="ARBA00004141"/>
    </source>
</evidence>
<dbReference type="InterPro" id="IPR026841">
    <property type="entry name" value="Aur1/Ipt1"/>
</dbReference>
<dbReference type="PANTHER" id="PTHR31310">
    <property type="match status" value="1"/>
</dbReference>
<comment type="subcellular location">
    <subcellularLocation>
        <location evidence="1">Membrane</location>
        <topology evidence="1">Multi-pass membrane protein</topology>
    </subcellularLocation>
</comment>
<organism evidence="8 9">
    <name type="scientific">Streptacidiphilus fuscans</name>
    <dbReference type="NCBI Taxonomy" id="2789292"/>
    <lineage>
        <taxon>Bacteria</taxon>
        <taxon>Bacillati</taxon>
        <taxon>Actinomycetota</taxon>
        <taxon>Actinomycetes</taxon>
        <taxon>Kitasatosporales</taxon>
        <taxon>Streptomycetaceae</taxon>
        <taxon>Streptacidiphilus</taxon>
    </lineage>
</organism>